<keyword evidence="3" id="KW-1133">Transmembrane helix</keyword>
<evidence type="ECO:0000313" key="5">
    <source>
        <dbReference type="Proteomes" id="UP000754563"/>
    </source>
</evidence>
<evidence type="ECO:0000256" key="2">
    <source>
        <dbReference type="SAM" id="MobiDB-lite"/>
    </source>
</evidence>
<dbReference type="AlphaFoldDB" id="A0A955L8S7"/>
<keyword evidence="3" id="KW-0472">Membrane</keyword>
<gene>
    <name evidence="4" type="ORF">KC717_05800</name>
</gene>
<feature type="transmembrane region" description="Helical" evidence="3">
    <location>
        <begin position="25"/>
        <end position="47"/>
    </location>
</feature>
<evidence type="ECO:0000313" key="4">
    <source>
        <dbReference type="EMBL" id="MCA9386134.1"/>
    </source>
</evidence>
<dbReference type="Gene3D" id="2.60.40.1240">
    <property type="match status" value="1"/>
</dbReference>
<proteinExistence type="predicted"/>
<reference evidence="4" key="1">
    <citation type="submission" date="2020-04" db="EMBL/GenBank/DDBJ databases">
        <authorList>
            <person name="Zhang T."/>
        </authorList>
    </citation>
    <scope>NUCLEOTIDE SEQUENCE</scope>
    <source>
        <strain evidence="4">HKST-UBA11</strain>
    </source>
</reference>
<comment type="caution">
    <text evidence="4">The sequence shown here is derived from an EMBL/GenBank/DDBJ whole genome shotgun (WGS) entry which is preliminary data.</text>
</comment>
<dbReference type="EMBL" id="JAGQLH010000084">
    <property type="protein sequence ID" value="MCA9386134.1"/>
    <property type="molecule type" value="Genomic_DNA"/>
</dbReference>
<evidence type="ECO:0000256" key="3">
    <source>
        <dbReference type="SAM" id="Phobius"/>
    </source>
</evidence>
<feature type="region of interest" description="Disordered" evidence="2">
    <location>
        <begin position="82"/>
        <end position="107"/>
    </location>
</feature>
<evidence type="ECO:0000256" key="1">
    <source>
        <dbReference type="ARBA" id="ARBA00022729"/>
    </source>
</evidence>
<keyword evidence="1" id="KW-0732">Signal</keyword>
<dbReference type="Proteomes" id="UP000754563">
    <property type="component" value="Unassembled WGS sequence"/>
</dbReference>
<organism evidence="4 5">
    <name type="scientific">Candidatus Dojkabacteria bacterium</name>
    <dbReference type="NCBI Taxonomy" id="2099670"/>
    <lineage>
        <taxon>Bacteria</taxon>
        <taxon>Candidatus Dojkabacteria</taxon>
    </lineage>
</organism>
<keyword evidence="3" id="KW-0812">Transmembrane</keyword>
<protein>
    <submittedName>
        <fullName evidence="4">Uncharacterized protein</fullName>
    </submittedName>
</protein>
<name>A0A955L8S7_9BACT</name>
<dbReference type="InterPro" id="IPR029050">
    <property type="entry name" value="Immunoprotect_excell_Ig-like"/>
</dbReference>
<reference evidence="4" key="2">
    <citation type="journal article" date="2021" name="Microbiome">
        <title>Successional dynamics and alternative stable states in a saline activated sludge microbial community over 9 years.</title>
        <authorList>
            <person name="Wang Y."/>
            <person name="Ye J."/>
            <person name="Ju F."/>
            <person name="Liu L."/>
            <person name="Boyd J.A."/>
            <person name="Deng Y."/>
            <person name="Parks D.H."/>
            <person name="Jiang X."/>
            <person name="Yin X."/>
            <person name="Woodcroft B.J."/>
            <person name="Tyson G.W."/>
            <person name="Hugenholtz P."/>
            <person name="Polz M.F."/>
            <person name="Zhang T."/>
        </authorList>
    </citation>
    <scope>NUCLEOTIDE SEQUENCE</scope>
    <source>
        <strain evidence="4">HKST-UBA11</strain>
    </source>
</reference>
<accession>A0A955L8S7</accession>
<sequence length="235" mass="25833">MTETKTSNTSDTATPSPKKGGNGKVILIIVLVVLFLCMIACGSIFLYTRYKAQEFRDTNNWDDIINEYSDTINDPDRFLEDPEGIVDDFGNPGSDHNSDTSRPVEAPQDGEYVSLGASAGAEGWSLAVLGAERVEDSIVLTLEVTNETASPQSFSTLLSLSLHSKSGAEGDSEYGYAQDFFMDTDRNLLDSEVPAGETFTAELPFIVEDGSDLSDLYLEFEPNFFSEDVFYYDIQ</sequence>